<feature type="chain" id="PRO_5045779151" evidence="1">
    <location>
        <begin position="18"/>
        <end position="525"/>
    </location>
</feature>
<dbReference type="EMBL" id="CP102382">
    <property type="protein sequence ID" value="UUV22183.1"/>
    <property type="molecule type" value="Genomic_DNA"/>
</dbReference>
<evidence type="ECO:0000313" key="3">
    <source>
        <dbReference type="Proteomes" id="UP001317001"/>
    </source>
</evidence>
<protein>
    <submittedName>
        <fullName evidence="2">Uncharacterized protein</fullName>
    </submittedName>
</protein>
<dbReference type="Proteomes" id="UP001317001">
    <property type="component" value="Chromosome"/>
</dbReference>
<organism evidence="2 3">
    <name type="scientific">Paenimyroides aestuarii</name>
    <dbReference type="NCBI Taxonomy" id="2968490"/>
    <lineage>
        <taxon>Bacteria</taxon>
        <taxon>Pseudomonadati</taxon>
        <taxon>Bacteroidota</taxon>
        <taxon>Flavobacteriia</taxon>
        <taxon>Flavobacteriales</taxon>
        <taxon>Flavobacteriaceae</taxon>
        <taxon>Paenimyroides</taxon>
    </lineage>
</organism>
<proteinExistence type="predicted"/>
<keyword evidence="3" id="KW-1185">Reference proteome</keyword>
<sequence>MFKYFITLFSFSFAVSAQQTNTVYYAAPYLQIEDVQKKAVADANDFGYNILVHPKEHFVKEGFFMWVDDQWYEILNSKDLFIPYQDFKTLFTISKDNKNPLKIKDVNDVVYLFPIEALDSYIVSPSDFVTLSQTIQKQNVITYTKPVEVIAEKKPVVLDVIDVVEVPKEEAQTVIEKEENTVVSVKEEGAVAAELPKLNGNEQVLITSENPQSVLLDVMDVVEVVKREEIPFDPTQNTVVDNQPEIVVEKPKVEEQITEEVPVKIAAKNTLIIPNPSNDYEIAVNEGFDGTVTEWVEMIDAKGGKTAYQQAVDKGYKGTEEEWMKMLWGREVDVEIAKRDKTTAIVTEWIQSLKTSKGSSPYEMALKHGFYGTFTEWVESVIGTDGEKAYEHAKEKGFEGTYKEWIEQQLNQSNQEVLRKEQLSKTQMFVAPNVLMPLQATANEPLTFDLYDYYNQFYGAPMVSSAGENNNALEIKPTDLEYQITWFEKDKVKIIELTKEGVLKYQPLEGVLDTNTKLNVRYVLK</sequence>
<name>A0ABY5NUP8_9FLAO</name>
<keyword evidence="1" id="KW-0732">Signal</keyword>
<evidence type="ECO:0000256" key="1">
    <source>
        <dbReference type="SAM" id="SignalP"/>
    </source>
</evidence>
<evidence type="ECO:0000313" key="2">
    <source>
        <dbReference type="EMBL" id="UUV22183.1"/>
    </source>
</evidence>
<gene>
    <name evidence="2" type="ORF">NPX36_03880</name>
</gene>
<reference evidence="2 3" key="1">
    <citation type="submission" date="2022-08" db="EMBL/GenBank/DDBJ databases">
        <title>Myroides zhujiangensis sp. nov., a novel bacterium isolated from sediment in the Pearl River Estuary.</title>
        <authorList>
            <person name="Cui L."/>
        </authorList>
    </citation>
    <scope>NUCLEOTIDE SEQUENCE [LARGE SCALE GENOMIC DNA]</scope>
    <source>
        <strain evidence="2 3">SCSIO 72103</strain>
    </source>
</reference>
<feature type="signal peptide" evidence="1">
    <location>
        <begin position="1"/>
        <end position="17"/>
    </location>
</feature>
<dbReference type="RefSeq" id="WP_257500100.1">
    <property type="nucleotide sequence ID" value="NZ_CP102382.1"/>
</dbReference>
<accession>A0ABY5NUP8</accession>